<comment type="similarity">
    <text evidence="1">Belongs to the SEN15 family.</text>
</comment>
<dbReference type="STRING" id="230819.A0A5C3L4B1"/>
<dbReference type="SUPFAM" id="SSF53032">
    <property type="entry name" value="tRNA-intron endonuclease catalytic domain-like"/>
    <property type="match status" value="1"/>
</dbReference>
<protein>
    <recommendedName>
        <fullName evidence="3">tRNA-splicing endonuclease subunit Sen15 domain-containing protein</fullName>
    </recommendedName>
</protein>
<dbReference type="InterPro" id="IPR036167">
    <property type="entry name" value="tRNA_intron_Endo_cat-like_sf"/>
</dbReference>
<keyword evidence="2" id="KW-0819">tRNA processing</keyword>
<evidence type="ECO:0000259" key="3">
    <source>
        <dbReference type="Pfam" id="PF09631"/>
    </source>
</evidence>
<proteinExistence type="inferred from homology"/>
<gene>
    <name evidence="4" type="ORF">FA15DRAFT_701763</name>
</gene>
<reference evidence="4 5" key="1">
    <citation type="journal article" date="2019" name="Nat. Ecol. Evol.">
        <title>Megaphylogeny resolves global patterns of mushroom evolution.</title>
        <authorList>
            <person name="Varga T."/>
            <person name="Krizsan K."/>
            <person name="Foldi C."/>
            <person name="Dima B."/>
            <person name="Sanchez-Garcia M."/>
            <person name="Sanchez-Ramirez S."/>
            <person name="Szollosi G.J."/>
            <person name="Szarkandi J.G."/>
            <person name="Papp V."/>
            <person name="Albert L."/>
            <person name="Andreopoulos W."/>
            <person name="Angelini C."/>
            <person name="Antonin V."/>
            <person name="Barry K.W."/>
            <person name="Bougher N.L."/>
            <person name="Buchanan P."/>
            <person name="Buyck B."/>
            <person name="Bense V."/>
            <person name="Catcheside P."/>
            <person name="Chovatia M."/>
            <person name="Cooper J."/>
            <person name="Damon W."/>
            <person name="Desjardin D."/>
            <person name="Finy P."/>
            <person name="Geml J."/>
            <person name="Haridas S."/>
            <person name="Hughes K."/>
            <person name="Justo A."/>
            <person name="Karasinski D."/>
            <person name="Kautmanova I."/>
            <person name="Kiss B."/>
            <person name="Kocsube S."/>
            <person name="Kotiranta H."/>
            <person name="LaButti K.M."/>
            <person name="Lechner B.E."/>
            <person name="Liimatainen K."/>
            <person name="Lipzen A."/>
            <person name="Lukacs Z."/>
            <person name="Mihaltcheva S."/>
            <person name="Morgado L.N."/>
            <person name="Niskanen T."/>
            <person name="Noordeloos M.E."/>
            <person name="Ohm R.A."/>
            <person name="Ortiz-Santana B."/>
            <person name="Ovrebo C."/>
            <person name="Racz N."/>
            <person name="Riley R."/>
            <person name="Savchenko A."/>
            <person name="Shiryaev A."/>
            <person name="Soop K."/>
            <person name="Spirin V."/>
            <person name="Szebenyi C."/>
            <person name="Tomsovsky M."/>
            <person name="Tulloss R.E."/>
            <person name="Uehling J."/>
            <person name="Grigoriev I.V."/>
            <person name="Vagvolgyi C."/>
            <person name="Papp T."/>
            <person name="Martin F.M."/>
            <person name="Miettinen O."/>
            <person name="Hibbett D.S."/>
            <person name="Nagy L.G."/>
        </authorList>
    </citation>
    <scope>NUCLEOTIDE SEQUENCE [LARGE SCALE GENOMIC DNA]</scope>
    <source>
        <strain evidence="4 5">CBS 121175</strain>
    </source>
</reference>
<sequence>MESHPSYSAISGLLRKYPTAGASLFQTYNDITYAQEWADIEVIDLGEEYSRGAIRGRRKLGLDEGGGFQLEFSYAVPCSLSEVLSFQVLKGAFHRLNTEDIYLAITSEDASIVYYKLSNGIVKPPV</sequence>
<feature type="domain" description="tRNA-splicing endonuclease subunit Sen15" evidence="3">
    <location>
        <begin position="26"/>
        <end position="124"/>
    </location>
</feature>
<accession>A0A5C3L4B1</accession>
<evidence type="ECO:0000256" key="1">
    <source>
        <dbReference type="ARBA" id="ARBA00006091"/>
    </source>
</evidence>
<name>A0A5C3L4B1_COPMA</name>
<dbReference type="GO" id="GO:0005634">
    <property type="term" value="C:nucleus"/>
    <property type="evidence" value="ECO:0007669"/>
    <property type="project" value="UniProtKB-ARBA"/>
</dbReference>
<dbReference type="GO" id="GO:0006388">
    <property type="term" value="P:tRNA splicing, via endonucleolytic cleavage and ligation"/>
    <property type="evidence" value="ECO:0007669"/>
    <property type="project" value="InterPro"/>
</dbReference>
<evidence type="ECO:0000313" key="5">
    <source>
        <dbReference type="Proteomes" id="UP000307440"/>
    </source>
</evidence>
<dbReference type="EMBL" id="ML210163">
    <property type="protein sequence ID" value="TFK27555.1"/>
    <property type="molecule type" value="Genomic_DNA"/>
</dbReference>
<evidence type="ECO:0000256" key="2">
    <source>
        <dbReference type="ARBA" id="ARBA00022694"/>
    </source>
</evidence>
<dbReference type="Pfam" id="PF09631">
    <property type="entry name" value="Sen15"/>
    <property type="match status" value="1"/>
</dbReference>
<dbReference type="Gene3D" id="3.40.1350.10">
    <property type="match status" value="1"/>
</dbReference>
<dbReference type="InterPro" id="IPR011856">
    <property type="entry name" value="tRNA_endonuc-like_dom_sf"/>
</dbReference>
<dbReference type="InterPro" id="IPR018593">
    <property type="entry name" value="tRNA-endonuc_su_Sen15"/>
</dbReference>
<dbReference type="Proteomes" id="UP000307440">
    <property type="component" value="Unassembled WGS sequence"/>
</dbReference>
<organism evidence="4 5">
    <name type="scientific">Coprinopsis marcescibilis</name>
    <name type="common">Agaric fungus</name>
    <name type="synonym">Psathyrella marcescibilis</name>
    <dbReference type="NCBI Taxonomy" id="230819"/>
    <lineage>
        <taxon>Eukaryota</taxon>
        <taxon>Fungi</taxon>
        <taxon>Dikarya</taxon>
        <taxon>Basidiomycota</taxon>
        <taxon>Agaricomycotina</taxon>
        <taxon>Agaricomycetes</taxon>
        <taxon>Agaricomycetidae</taxon>
        <taxon>Agaricales</taxon>
        <taxon>Agaricineae</taxon>
        <taxon>Psathyrellaceae</taxon>
        <taxon>Coprinopsis</taxon>
    </lineage>
</organism>
<dbReference type="OrthoDB" id="10002170at2759"/>
<evidence type="ECO:0000313" key="4">
    <source>
        <dbReference type="EMBL" id="TFK27555.1"/>
    </source>
</evidence>
<dbReference type="AlphaFoldDB" id="A0A5C3L4B1"/>
<dbReference type="GO" id="GO:0003676">
    <property type="term" value="F:nucleic acid binding"/>
    <property type="evidence" value="ECO:0007669"/>
    <property type="project" value="InterPro"/>
</dbReference>
<keyword evidence="5" id="KW-1185">Reference proteome</keyword>